<dbReference type="PANTHER" id="PTHR43429:SF3">
    <property type="entry name" value="NITRITE REDUCTASE [NAD(P)H]"/>
    <property type="match status" value="1"/>
</dbReference>
<dbReference type="SUPFAM" id="SSF51905">
    <property type="entry name" value="FAD/NAD(P)-binding domain"/>
    <property type="match status" value="2"/>
</dbReference>
<keyword evidence="2" id="KW-0285">Flavoprotein</keyword>
<dbReference type="Gene3D" id="3.50.50.60">
    <property type="entry name" value="FAD/NAD(P)-binding domain"/>
    <property type="match status" value="2"/>
</dbReference>
<comment type="caution">
    <text evidence="6">The sequence shown here is derived from an EMBL/GenBank/DDBJ whole genome shotgun (WGS) entry which is preliminary data.</text>
</comment>
<dbReference type="GO" id="GO:0016491">
    <property type="term" value="F:oxidoreductase activity"/>
    <property type="evidence" value="ECO:0007669"/>
    <property type="project" value="InterPro"/>
</dbReference>
<dbReference type="PRINTS" id="PR00368">
    <property type="entry name" value="FADPNR"/>
</dbReference>
<dbReference type="Proteomes" id="UP001143474">
    <property type="component" value="Unassembled WGS sequence"/>
</dbReference>
<evidence type="ECO:0000256" key="1">
    <source>
        <dbReference type="ARBA" id="ARBA00001974"/>
    </source>
</evidence>
<reference evidence="6" key="2">
    <citation type="submission" date="2023-01" db="EMBL/GenBank/DDBJ databases">
        <authorList>
            <person name="Sun Q."/>
            <person name="Evtushenko L."/>
        </authorList>
    </citation>
    <scope>NUCLEOTIDE SEQUENCE</scope>
    <source>
        <strain evidence="6">VKM Ac-2007</strain>
    </source>
</reference>
<organism evidence="6 7">
    <name type="scientific">Streptosporangium carneum</name>
    <dbReference type="NCBI Taxonomy" id="47481"/>
    <lineage>
        <taxon>Bacteria</taxon>
        <taxon>Bacillati</taxon>
        <taxon>Actinomycetota</taxon>
        <taxon>Actinomycetes</taxon>
        <taxon>Streptosporangiales</taxon>
        <taxon>Streptosporangiaceae</taxon>
        <taxon>Streptosporangium</taxon>
    </lineage>
</organism>
<dbReference type="AlphaFoldDB" id="A0A9W6MCP3"/>
<evidence type="ECO:0000256" key="3">
    <source>
        <dbReference type="ARBA" id="ARBA00022827"/>
    </source>
</evidence>
<dbReference type="EMBL" id="BSEV01000003">
    <property type="protein sequence ID" value="GLK08938.1"/>
    <property type="molecule type" value="Genomic_DNA"/>
</dbReference>
<proteinExistence type="predicted"/>
<dbReference type="Pfam" id="PF04324">
    <property type="entry name" value="Fer2_BFD"/>
    <property type="match status" value="1"/>
</dbReference>
<comment type="cofactor">
    <cofactor evidence="1">
        <name>FAD</name>
        <dbReference type="ChEBI" id="CHEBI:57692"/>
    </cofactor>
</comment>
<dbReference type="InterPro" id="IPR036188">
    <property type="entry name" value="FAD/NAD-bd_sf"/>
</dbReference>
<name>A0A9W6MCP3_9ACTN</name>
<dbReference type="InterPro" id="IPR007419">
    <property type="entry name" value="BFD-like_2Fe2S-bd_dom"/>
</dbReference>
<dbReference type="InterPro" id="IPR023753">
    <property type="entry name" value="FAD/NAD-binding_dom"/>
</dbReference>
<dbReference type="InterPro" id="IPR041854">
    <property type="entry name" value="BFD-like_2Fe2S-bd_dom_sf"/>
</dbReference>
<dbReference type="Gene3D" id="1.10.10.1100">
    <property type="entry name" value="BFD-like [2Fe-2S]-binding domain"/>
    <property type="match status" value="1"/>
</dbReference>
<dbReference type="InterPro" id="IPR050260">
    <property type="entry name" value="FAD-bd_OxRdtase"/>
</dbReference>
<sequence>MVIVGYGMAGARLAEQVRARDPEGGRVALTVVGAEPWPAYNRVLLSGVLAGTMTAADIALHDPAWARGNRVRLRLGARAVRLDRAARTVRLADGASIGYDALVLATGSRPWLPPVEGLADDRGEPAEGVATLRDLDDCLRIVDQARPGVPVAVLGGGVLGVETALGLARRGAGVTLIHPADHLMERHLDRTAGMILAALCRAAGVRAVTGRAAVRYYPGEGVKLEDGAFVPAAVTVVTAGVRPETGLAADAGLAVDAGIVVDDRLRTADPLIHAIGDCARAGRAPQGLVQPAWEQAAVLADLLTGADGTARYRAGPVVTRLRAGDVDLTAFGETHLEADLTALGETHLESDSPRAEVLSYVDPARGTYAKLALADDRVIGAIVLGLPDAAATLTQLHDTGGPAPGDRPALLFGRALPQAVADDPARLPDSATVCRCNSVTKADLVRAARSVGGDLGALMGATRAATGCGDCLRTVRRLAERLEDDSGNTTEGTGT</sequence>
<keyword evidence="7" id="KW-1185">Reference proteome</keyword>
<protein>
    <submittedName>
        <fullName evidence="6">FAD/NAD(P)-binding oxidoreductase</fullName>
    </submittedName>
</protein>
<accession>A0A9W6MCP3</accession>
<keyword evidence="3" id="KW-0274">FAD</keyword>
<feature type="domain" description="FAD/NAD(P)-binding" evidence="5">
    <location>
        <begin position="2"/>
        <end position="294"/>
    </location>
</feature>
<reference evidence="6" key="1">
    <citation type="journal article" date="2014" name="Int. J. Syst. Evol. Microbiol.">
        <title>Complete genome sequence of Corynebacterium casei LMG S-19264T (=DSM 44701T), isolated from a smear-ripened cheese.</title>
        <authorList>
            <consortium name="US DOE Joint Genome Institute (JGI-PGF)"/>
            <person name="Walter F."/>
            <person name="Albersmeier A."/>
            <person name="Kalinowski J."/>
            <person name="Ruckert C."/>
        </authorList>
    </citation>
    <scope>NUCLEOTIDE SEQUENCE</scope>
    <source>
        <strain evidence="6">VKM Ac-2007</strain>
    </source>
</reference>
<dbReference type="PANTHER" id="PTHR43429">
    <property type="entry name" value="PYRIDINE NUCLEOTIDE-DISULFIDE OXIDOREDUCTASE DOMAIN-CONTAINING"/>
    <property type="match status" value="1"/>
</dbReference>
<evidence type="ECO:0000259" key="4">
    <source>
        <dbReference type="Pfam" id="PF04324"/>
    </source>
</evidence>
<evidence type="ECO:0000256" key="2">
    <source>
        <dbReference type="ARBA" id="ARBA00022630"/>
    </source>
</evidence>
<evidence type="ECO:0000313" key="7">
    <source>
        <dbReference type="Proteomes" id="UP001143474"/>
    </source>
</evidence>
<feature type="domain" description="BFD-like [2Fe-2S]-binding" evidence="4">
    <location>
        <begin position="433"/>
        <end position="478"/>
    </location>
</feature>
<dbReference type="Pfam" id="PF07992">
    <property type="entry name" value="Pyr_redox_2"/>
    <property type="match status" value="1"/>
</dbReference>
<gene>
    <name evidence="6" type="primary">nasC_1</name>
    <name evidence="6" type="ORF">GCM10017600_23430</name>
</gene>
<evidence type="ECO:0000259" key="5">
    <source>
        <dbReference type="Pfam" id="PF07992"/>
    </source>
</evidence>
<evidence type="ECO:0000313" key="6">
    <source>
        <dbReference type="EMBL" id="GLK08938.1"/>
    </source>
</evidence>